<feature type="non-terminal residue" evidence="3">
    <location>
        <position position="428"/>
    </location>
</feature>
<keyword evidence="1" id="KW-0378">Hydrolase</keyword>
<dbReference type="SUPFAM" id="SSF53187">
    <property type="entry name" value="Zn-dependent exopeptidases"/>
    <property type="match status" value="1"/>
</dbReference>
<dbReference type="Pfam" id="PF01546">
    <property type="entry name" value="Peptidase_M20"/>
    <property type="match status" value="1"/>
</dbReference>
<dbReference type="Gene3D" id="3.30.70.360">
    <property type="match status" value="1"/>
</dbReference>
<dbReference type="Pfam" id="PF07687">
    <property type="entry name" value="M20_dimer"/>
    <property type="match status" value="1"/>
</dbReference>
<dbReference type="NCBIfam" id="TIGR01891">
    <property type="entry name" value="amidohydrolases"/>
    <property type="match status" value="1"/>
</dbReference>
<proteinExistence type="predicted"/>
<dbReference type="InterPro" id="IPR011650">
    <property type="entry name" value="Peptidase_M20_dimer"/>
</dbReference>
<dbReference type="PIRSF" id="PIRSF005962">
    <property type="entry name" value="Pept_M20D_amidohydro"/>
    <property type="match status" value="1"/>
</dbReference>
<dbReference type="Gene3D" id="3.40.630.10">
    <property type="entry name" value="Zn peptidases"/>
    <property type="match status" value="1"/>
</dbReference>
<accession>A0A382CQQ3</accession>
<dbReference type="AlphaFoldDB" id="A0A382CQQ3"/>
<dbReference type="InterPro" id="IPR002933">
    <property type="entry name" value="Peptidase_M20"/>
</dbReference>
<dbReference type="InterPro" id="IPR036264">
    <property type="entry name" value="Bact_exopeptidase_dim_dom"/>
</dbReference>
<dbReference type="SUPFAM" id="SSF55031">
    <property type="entry name" value="Bacterial exopeptidase dimerisation domain"/>
    <property type="match status" value="1"/>
</dbReference>
<dbReference type="FunFam" id="3.30.70.360:FF:000001">
    <property type="entry name" value="N-acetyldiaminopimelate deacetylase"/>
    <property type="match status" value="1"/>
</dbReference>
<evidence type="ECO:0000313" key="3">
    <source>
        <dbReference type="EMBL" id="SVB27941.1"/>
    </source>
</evidence>
<reference evidence="3" key="1">
    <citation type="submission" date="2018-05" db="EMBL/GenBank/DDBJ databases">
        <authorList>
            <person name="Lanie J.A."/>
            <person name="Ng W.-L."/>
            <person name="Kazmierczak K.M."/>
            <person name="Andrzejewski T.M."/>
            <person name="Davidsen T.M."/>
            <person name="Wayne K.J."/>
            <person name="Tettelin H."/>
            <person name="Glass J.I."/>
            <person name="Rusch D."/>
            <person name="Podicherti R."/>
            <person name="Tsui H.-C.T."/>
            <person name="Winkler M.E."/>
        </authorList>
    </citation>
    <scope>NUCLEOTIDE SEQUENCE</scope>
</reference>
<gene>
    <name evidence="3" type="ORF">METZ01_LOCUS180795</name>
</gene>
<organism evidence="3">
    <name type="scientific">marine metagenome</name>
    <dbReference type="NCBI Taxonomy" id="408172"/>
    <lineage>
        <taxon>unclassified sequences</taxon>
        <taxon>metagenomes</taxon>
        <taxon>ecological metagenomes</taxon>
    </lineage>
</organism>
<dbReference type="InterPro" id="IPR017439">
    <property type="entry name" value="Amidohydrolase"/>
</dbReference>
<dbReference type="GO" id="GO:0016787">
    <property type="term" value="F:hydrolase activity"/>
    <property type="evidence" value="ECO:0007669"/>
    <property type="project" value="UniProtKB-KW"/>
</dbReference>
<dbReference type="PANTHER" id="PTHR11014">
    <property type="entry name" value="PEPTIDASE M20 FAMILY MEMBER"/>
    <property type="match status" value="1"/>
</dbReference>
<evidence type="ECO:0000256" key="1">
    <source>
        <dbReference type="ARBA" id="ARBA00022801"/>
    </source>
</evidence>
<sequence>MIARLACLLFLASSIVFAQNETDVILSSAISDVEEKVIAWRRHIHEHPELSNREFETASLVAAHLEGLGFDEVETGIAHTGVVGTLRGGQPGPTVALRADMDALPVKEMVDLPFASKVMAEYNGQEVPVMHACGHDNHVAILMGVAEVLAGMREDIHGTVKFIFQPAEEGAPVGEEGGAKLMIDEGVLGGNDQPEAIFGLHVWPTESGTLGYRPGSTMAAADWLKVIVEGRQTHGSSPWLGVDPVIVAGQIMIALQMIPSRQLDVTSAPAVVSIGSIHGGVRGNIIPDRVELTGTIRTFDRAMREDLLERIRRTAESIAASAGAKATVTIDSYSPVTRNDPDLTNKMLPTLEWAAGSGKVQEIPLIMGAEDFSYFQEQIPGFYFFLGVNADGVAQGDAASNHSPYFFANEDSLVVGVRAMAGLALDYL</sequence>
<dbReference type="PANTHER" id="PTHR11014:SF63">
    <property type="entry name" value="METALLOPEPTIDASE, PUTATIVE (AFU_ORTHOLOGUE AFUA_6G09600)-RELATED"/>
    <property type="match status" value="1"/>
</dbReference>
<evidence type="ECO:0000259" key="2">
    <source>
        <dbReference type="Pfam" id="PF07687"/>
    </source>
</evidence>
<feature type="domain" description="Peptidase M20 dimerisation" evidence="2">
    <location>
        <begin position="223"/>
        <end position="319"/>
    </location>
</feature>
<protein>
    <recommendedName>
        <fullName evidence="2">Peptidase M20 dimerisation domain-containing protein</fullName>
    </recommendedName>
</protein>
<name>A0A382CQQ3_9ZZZZ</name>
<dbReference type="EMBL" id="UINC01035476">
    <property type="protein sequence ID" value="SVB27941.1"/>
    <property type="molecule type" value="Genomic_DNA"/>
</dbReference>